<dbReference type="PANTHER" id="PTHR24300:SF375">
    <property type="entry name" value="CYTOCHROME P450 FAMILY"/>
    <property type="match status" value="1"/>
</dbReference>
<evidence type="ECO:0000256" key="8">
    <source>
        <dbReference type="RuleBase" id="RU000461"/>
    </source>
</evidence>
<keyword evidence="3 7" id="KW-0479">Metal-binding</keyword>
<dbReference type="InterPro" id="IPR036396">
    <property type="entry name" value="Cyt_P450_sf"/>
</dbReference>
<dbReference type="PROSITE" id="PS00086">
    <property type="entry name" value="CYTOCHROME_P450"/>
    <property type="match status" value="1"/>
</dbReference>
<dbReference type="InterPro" id="IPR017972">
    <property type="entry name" value="Cyt_P450_CS"/>
</dbReference>
<comment type="cofactor">
    <cofactor evidence="1 7">
        <name>heme</name>
        <dbReference type="ChEBI" id="CHEBI:30413"/>
    </cofactor>
</comment>
<comment type="similarity">
    <text evidence="2 8">Belongs to the cytochrome P450 family.</text>
</comment>
<sequence>MAGVLDAIGLTWVLGVILIGTLVYYAKSLLRPKYFGLNIPPFPVPKRFVTGHLHAWGRNPDMKKIKEYREKVGDIFSLDLAGRFIVVVNGYENLKEVLVSHWSEAANRPSSSMHKLLNETNSGILNSHGDNWKTQRSTAIVILRNLGMGKNVMAERITEEVDIFTKKLASYNSEPVDFRTLINISISNIICSMIVGKRFDYDDPYFVKLIQNLNSFFAKAPNWTALSFFPFLPYLPFDAFGIKSWIGHALAVRNDFSVHHINEQKKTFNKDEEPENFITSYLQKMEKERAEGLTNYLDEGNLTATLRALFLAGSETTSTTIYWCVLFCLHYPEVQEKVFKEMQIHVGEGRLPNINNRPHLKYLEAVIRETQRFAGLVPIMARHATETFELNGYTIPKDTMLLLNFSSALHDPKPWEDPEKFRPERFLDADGNLTTNPEEFMPFGLGRRICLGEALAKMELFLCLSAMFQRFRFEPEDLSRELPPMDGKVQVVLVPEPYKVKFVPRSH</sequence>
<dbReference type="PRINTS" id="PR00463">
    <property type="entry name" value="EP450I"/>
</dbReference>
<evidence type="ECO:0000256" key="2">
    <source>
        <dbReference type="ARBA" id="ARBA00010617"/>
    </source>
</evidence>
<feature type="binding site" description="axial binding residue" evidence="7">
    <location>
        <position position="450"/>
    </location>
    <ligand>
        <name>heme</name>
        <dbReference type="ChEBI" id="CHEBI:30413"/>
    </ligand>
    <ligandPart>
        <name>Fe</name>
        <dbReference type="ChEBI" id="CHEBI:18248"/>
    </ligandPart>
</feature>
<dbReference type="GO" id="GO:0020037">
    <property type="term" value="F:heme binding"/>
    <property type="evidence" value="ECO:0007669"/>
    <property type="project" value="InterPro"/>
</dbReference>
<keyword evidence="9" id="KW-1133">Transmembrane helix</keyword>
<keyword evidence="9" id="KW-0472">Membrane</keyword>
<evidence type="ECO:0000313" key="10">
    <source>
        <dbReference type="EMBL" id="GFS04642.1"/>
    </source>
</evidence>
<dbReference type="GO" id="GO:0006082">
    <property type="term" value="P:organic acid metabolic process"/>
    <property type="evidence" value="ECO:0007669"/>
    <property type="project" value="TreeGrafter"/>
</dbReference>
<dbReference type="GO" id="GO:0016712">
    <property type="term" value="F:oxidoreductase activity, acting on paired donors, with incorporation or reduction of molecular oxygen, reduced flavin or flavoprotein as one donor, and incorporation of one atom of oxygen"/>
    <property type="evidence" value="ECO:0007669"/>
    <property type="project" value="TreeGrafter"/>
</dbReference>
<dbReference type="Pfam" id="PF00067">
    <property type="entry name" value="p450"/>
    <property type="match status" value="1"/>
</dbReference>
<organism evidence="10 11">
    <name type="scientific">Elysia marginata</name>
    <dbReference type="NCBI Taxonomy" id="1093978"/>
    <lineage>
        <taxon>Eukaryota</taxon>
        <taxon>Metazoa</taxon>
        <taxon>Spiralia</taxon>
        <taxon>Lophotrochozoa</taxon>
        <taxon>Mollusca</taxon>
        <taxon>Gastropoda</taxon>
        <taxon>Heterobranchia</taxon>
        <taxon>Euthyneura</taxon>
        <taxon>Panpulmonata</taxon>
        <taxon>Sacoglossa</taxon>
        <taxon>Placobranchoidea</taxon>
        <taxon>Plakobranchidae</taxon>
        <taxon>Elysia</taxon>
    </lineage>
</organism>
<evidence type="ECO:0000313" key="11">
    <source>
        <dbReference type="Proteomes" id="UP000762676"/>
    </source>
</evidence>
<feature type="transmembrane region" description="Helical" evidence="9">
    <location>
        <begin position="6"/>
        <end position="26"/>
    </location>
</feature>
<evidence type="ECO:0000256" key="3">
    <source>
        <dbReference type="ARBA" id="ARBA00022723"/>
    </source>
</evidence>
<evidence type="ECO:0000256" key="1">
    <source>
        <dbReference type="ARBA" id="ARBA00001971"/>
    </source>
</evidence>
<evidence type="ECO:0000256" key="9">
    <source>
        <dbReference type="SAM" id="Phobius"/>
    </source>
</evidence>
<keyword evidence="6 8" id="KW-0503">Monooxygenase</keyword>
<reference evidence="10 11" key="1">
    <citation type="journal article" date="2021" name="Elife">
        <title>Chloroplast acquisition without the gene transfer in kleptoplastic sea slugs, Plakobranchus ocellatus.</title>
        <authorList>
            <person name="Maeda T."/>
            <person name="Takahashi S."/>
            <person name="Yoshida T."/>
            <person name="Shimamura S."/>
            <person name="Takaki Y."/>
            <person name="Nagai Y."/>
            <person name="Toyoda A."/>
            <person name="Suzuki Y."/>
            <person name="Arimoto A."/>
            <person name="Ishii H."/>
            <person name="Satoh N."/>
            <person name="Nishiyama T."/>
            <person name="Hasebe M."/>
            <person name="Maruyama T."/>
            <person name="Minagawa J."/>
            <person name="Obokata J."/>
            <person name="Shigenobu S."/>
        </authorList>
    </citation>
    <scope>NUCLEOTIDE SEQUENCE [LARGE SCALE GENOMIC DNA]</scope>
</reference>
<dbReference type="GO" id="GO:0005737">
    <property type="term" value="C:cytoplasm"/>
    <property type="evidence" value="ECO:0007669"/>
    <property type="project" value="TreeGrafter"/>
</dbReference>
<keyword evidence="9" id="KW-0812">Transmembrane</keyword>
<protein>
    <submittedName>
        <fullName evidence="10">Cytochrome P450 2D6</fullName>
    </submittedName>
</protein>
<dbReference type="PANTHER" id="PTHR24300">
    <property type="entry name" value="CYTOCHROME P450 508A4-RELATED"/>
    <property type="match status" value="1"/>
</dbReference>
<accession>A0AAV4I572</accession>
<dbReference type="AlphaFoldDB" id="A0AAV4I572"/>
<dbReference type="FunFam" id="1.10.630.10:FF:000036">
    <property type="entry name" value="CYtochrome P450 family"/>
    <property type="match status" value="1"/>
</dbReference>
<gene>
    <name evidence="10" type="ORF">ElyMa_004661500</name>
</gene>
<keyword evidence="7 8" id="KW-0349">Heme</keyword>
<dbReference type="InterPro" id="IPR050182">
    <property type="entry name" value="Cytochrome_P450_fam2"/>
</dbReference>
<evidence type="ECO:0000256" key="7">
    <source>
        <dbReference type="PIRSR" id="PIRSR602401-1"/>
    </source>
</evidence>
<dbReference type="PRINTS" id="PR00385">
    <property type="entry name" value="P450"/>
</dbReference>
<proteinExistence type="inferred from homology"/>
<dbReference type="EMBL" id="BMAT01009349">
    <property type="protein sequence ID" value="GFS04642.1"/>
    <property type="molecule type" value="Genomic_DNA"/>
</dbReference>
<dbReference type="InterPro" id="IPR002401">
    <property type="entry name" value="Cyt_P450_E_grp-I"/>
</dbReference>
<comment type="caution">
    <text evidence="10">The sequence shown here is derived from an EMBL/GenBank/DDBJ whole genome shotgun (WGS) entry which is preliminary data.</text>
</comment>
<dbReference type="Proteomes" id="UP000762676">
    <property type="component" value="Unassembled WGS sequence"/>
</dbReference>
<keyword evidence="5 7" id="KW-0408">Iron</keyword>
<evidence type="ECO:0000256" key="4">
    <source>
        <dbReference type="ARBA" id="ARBA00023002"/>
    </source>
</evidence>
<dbReference type="GO" id="GO:0005506">
    <property type="term" value="F:iron ion binding"/>
    <property type="evidence" value="ECO:0007669"/>
    <property type="project" value="InterPro"/>
</dbReference>
<evidence type="ECO:0000256" key="6">
    <source>
        <dbReference type="ARBA" id="ARBA00023033"/>
    </source>
</evidence>
<dbReference type="Gene3D" id="1.10.630.10">
    <property type="entry name" value="Cytochrome P450"/>
    <property type="match status" value="1"/>
</dbReference>
<dbReference type="GO" id="GO:0006805">
    <property type="term" value="P:xenobiotic metabolic process"/>
    <property type="evidence" value="ECO:0007669"/>
    <property type="project" value="TreeGrafter"/>
</dbReference>
<name>A0AAV4I572_9GAST</name>
<evidence type="ECO:0000256" key="5">
    <source>
        <dbReference type="ARBA" id="ARBA00023004"/>
    </source>
</evidence>
<dbReference type="InterPro" id="IPR001128">
    <property type="entry name" value="Cyt_P450"/>
</dbReference>
<keyword evidence="11" id="KW-1185">Reference proteome</keyword>
<dbReference type="SUPFAM" id="SSF48264">
    <property type="entry name" value="Cytochrome P450"/>
    <property type="match status" value="1"/>
</dbReference>
<keyword evidence="4 8" id="KW-0560">Oxidoreductase</keyword>